<evidence type="ECO:0000256" key="1">
    <source>
        <dbReference type="ARBA" id="ARBA00001917"/>
    </source>
</evidence>
<dbReference type="PIRSF" id="PIRSF006621">
    <property type="entry name" value="Dus"/>
    <property type="match status" value="1"/>
</dbReference>
<keyword evidence="5" id="KW-0521">NADP</keyword>
<organism evidence="11 12">
    <name type="scientific">Clostridium scatologenes</name>
    <dbReference type="NCBI Taxonomy" id="1548"/>
    <lineage>
        <taxon>Bacteria</taxon>
        <taxon>Bacillati</taxon>
        <taxon>Bacillota</taxon>
        <taxon>Clostridia</taxon>
        <taxon>Eubacteriales</taxon>
        <taxon>Clostridiaceae</taxon>
        <taxon>Clostridium</taxon>
    </lineage>
</organism>
<feature type="binding site" evidence="9">
    <location>
        <begin position="228"/>
        <end position="229"/>
    </location>
    <ligand>
        <name>FMN</name>
        <dbReference type="ChEBI" id="CHEBI:58210"/>
    </ligand>
</feature>
<evidence type="ECO:0000256" key="5">
    <source>
        <dbReference type="ARBA" id="ARBA00022857"/>
    </source>
</evidence>
<dbReference type="Pfam" id="PF01207">
    <property type="entry name" value="Dus"/>
    <property type="match status" value="1"/>
</dbReference>
<dbReference type="EMBL" id="CP009933">
    <property type="protein sequence ID" value="AKA68954.1"/>
    <property type="molecule type" value="Genomic_DNA"/>
</dbReference>
<dbReference type="RefSeq" id="WP_029161860.1">
    <property type="nucleotide sequence ID" value="NZ_CP009933.1"/>
</dbReference>
<dbReference type="KEGG" id="csq:CSCA_1829"/>
<dbReference type="PANTHER" id="PTHR45846:SF1">
    <property type="entry name" value="TRNA-DIHYDROURIDINE(47) SYNTHASE [NAD(P)(+)]-LIKE"/>
    <property type="match status" value="1"/>
</dbReference>
<keyword evidence="4 7" id="KW-0819">tRNA processing</keyword>
<keyword evidence="9" id="KW-0547">Nucleotide-binding</keyword>
<reference evidence="11 12" key="1">
    <citation type="journal article" date="2015" name="J. Biotechnol.">
        <title>Complete genome sequence of a malodorant-producing acetogen, Clostridium scatologenes ATCC 25775(T).</title>
        <authorList>
            <person name="Zhu Z."/>
            <person name="Guo T."/>
            <person name="Zheng H."/>
            <person name="Song T."/>
            <person name="Ouyang P."/>
            <person name="Xie J."/>
        </authorList>
    </citation>
    <scope>NUCLEOTIDE SEQUENCE [LARGE SCALE GENOMIC DNA]</scope>
    <source>
        <strain evidence="11 12">ATCC 25775</strain>
    </source>
</reference>
<keyword evidence="6 7" id="KW-0560">Oxidoreductase</keyword>
<proteinExistence type="inferred from homology"/>
<feature type="binding site" evidence="9">
    <location>
        <position position="143"/>
    </location>
    <ligand>
        <name>FMN</name>
        <dbReference type="ChEBI" id="CHEBI:58210"/>
    </ligand>
</feature>
<dbReference type="Gene3D" id="3.20.20.70">
    <property type="entry name" value="Aldolase class I"/>
    <property type="match status" value="1"/>
</dbReference>
<evidence type="ECO:0000259" key="10">
    <source>
        <dbReference type="Pfam" id="PF01207"/>
    </source>
</evidence>
<dbReference type="InterPro" id="IPR013785">
    <property type="entry name" value="Aldolase_TIM"/>
</dbReference>
<dbReference type="PANTHER" id="PTHR45846">
    <property type="entry name" value="TRNA-DIHYDROURIDINE(47) SYNTHASE [NAD(P)(+)]-LIKE"/>
    <property type="match status" value="1"/>
</dbReference>
<dbReference type="PROSITE" id="PS01136">
    <property type="entry name" value="UPF0034"/>
    <property type="match status" value="1"/>
</dbReference>
<dbReference type="Proteomes" id="UP000033115">
    <property type="component" value="Chromosome"/>
</dbReference>
<protein>
    <recommendedName>
        <fullName evidence="7">tRNA-dihydrouridine synthase</fullName>
        <ecNumber evidence="7">1.3.1.-</ecNumber>
    </recommendedName>
</protein>
<evidence type="ECO:0000256" key="6">
    <source>
        <dbReference type="ARBA" id="ARBA00023002"/>
    </source>
</evidence>
<name>A0A0E3JN97_CLOSL</name>
<accession>A0A0E3JN97</accession>
<feature type="domain" description="DUS-like FMN-binding" evidence="10">
    <location>
        <begin position="18"/>
        <end position="270"/>
    </location>
</feature>
<keyword evidence="2 7" id="KW-0285">Flavoprotein</keyword>
<feature type="binding site" evidence="9">
    <location>
        <position position="173"/>
    </location>
    <ligand>
        <name>FMN</name>
        <dbReference type="ChEBI" id="CHEBI:58210"/>
    </ligand>
</feature>
<evidence type="ECO:0000256" key="7">
    <source>
        <dbReference type="PIRNR" id="PIRNR006621"/>
    </source>
</evidence>
<evidence type="ECO:0000256" key="3">
    <source>
        <dbReference type="ARBA" id="ARBA00022643"/>
    </source>
</evidence>
<gene>
    <name evidence="11" type="ORF">CSCA_1829</name>
</gene>
<dbReference type="SUPFAM" id="SSF51395">
    <property type="entry name" value="FMN-linked oxidoreductases"/>
    <property type="match status" value="1"/>
</dbReference>
<dbReference type="AlphaFoldDB" id="A0A0E3JN97"/>
<dbReference type="EC" id="1.3.1.-" evidence="7"/>
<evidence type="ECO:0000256" key="9">
    <source>
        <dbReference type="PIRSR" id="PIRSR006621-2"/>
    </source>
</evidence>
<keyword evidence="3 7" id="KW-0288">FMN</keyword>
<dbReference type="HOGENOM" id="CLU_013299_0_1_9"/>
<dbReference type="STRING" id="1548.CSCA_1829"/>
<evidence type="ECO:0000313" key="12">
    <source>
        <dbReference type="Proteomes" id="UP000033115"/>
    </source>
</evidence>
<evidence type="ECO:0000256" key="8">
    <source>
        <dbReference type="PIRSR" id="PIRSR006621-1"/>
    </source>
</evidence>
<dbReference type="CDD" id="cd02801">
    <property type="entry name" value="DUS_like_FMN"/>
    <property type="match status" value="1"/>
</dbReference>
<comment type="function">
    <text evidence="7">Catalyzes the synthesis of 5,6-dihydrouridine (D), a modified base found in the D-loop of most tRNAs, via the reduction of the C5-C6 double bond in target uridines.</text>
</comment>
<dbReference type="InterPro" id="IPR035587">
    <property type="entry name" value="DUS-like_FMN-bd"/>
</dbReference>
<evidence type="ECO:0000256" key="2">
    <source>
        <dbReference type="ARBA" id="ARBA00022630"/>
    </source>
</evidence>
<dbReference type="GO" id="GO:0003723">
    <property type="term" value="F:RNA binding"/>
    <property type="evidence" value="ECO:0007669"/>
    <property type="project" value="TreeGrafter"/>
</dbReference>
<dbReference type="InterPro" id="IPR018517">
    <property type="entry name" value="tRNA_hU_synthase_CS"/>
</dbReference>
<dbReference type="InterPro" id="IPR001269">
    <property type="entry name" value="DUS_fam"/>
</dbReference>
<evidence type="ECO:0000256" key="4">
    <source>
        <dbReference type="ARBA" id="ARBA00022694"/>
    </source>
</evidence>
<comment type="similarity">
    <text evidence="7">Belongs to the dus family.</text>
</comment>
<feature type="active site" description="Proton donor" evidence="8">
    <location>
        <position position="105"/>
    </location>
</feature>
<feature type="binding site" evidence="9">
    <location>
        <begin position="204"/>
        <end position="206"/>
    </location>
    <ligand>
        <name>FMN</name>
        <dbReference type="ChEBI" id="CHEBI:58210"/>
    </ligand>
</feature>
<dbReference type="GO" id="GO:0050660">
    <property type="term" value="F:flavin adenine dinucleotide binding"/>
    <property type="evidence" value="ECO:0007669"/>
    <property type="project" value="InterPro"/>
</dbReference>
<evidence type="ECO:0000313" key="11">
    <source>
        <dbReference type="EMBL" id="AKA68954.1"/>
    </source>
</evidence>
<feature type="binding site" evidence="9">
    <location>
        <position position="75"/>
    </location>
    <ligand>
        <name>FMN</name>
        <dbReference type="ChEBI" id="CHEBI:58210"/>
    </ligand>
</feature>
<dbReference type="GO" id="GO:0017150">
    <property type="term" value="F:tRNA dihydrouridine synthase activity"/>
    <property type="evidence" value="ECO:0007669"/>
    <property type="project" value="InterPro"/>
</dbReference>
<sequence length="319" mass="36067">MKIKELRIGNIIIPCNVLLAPLAGYTCYPFRILCSELGAGLCYTEMVNCNALKYKDKATQKLLFTTPEEKIKAAQLIGSDPRIMEKMARSDYFSKFDIIDLNMGCPVPNVFKSGQGSALLGDLKKASSIIKGCKKSEKVITVKFRVGIREDEMIAAEFAKMCEASGADMITIHGRTRNMMYHGTPYFDQIEQAKSVVRIPVIANGGIFSKEDADKMMELTGADGVMIARYAIENPFIFSELTHKKIKKDKHTIIFEQIDLATKYYDETFAISYIKRLASFLMKGKKGNNKYKTELYKSGNMPELRDILEEIFCKEREKD</sequence>
<keyword evidence="12" id="KW-1185">Reference proteome</keyword>
<comment type="cofactor">
    <cofactor evidence="1 7 9">
        <name>FMN</name>
        <dbReference type="ChEBI" id="CHEBI:58210"/>
    </cofactor>
</comment>